<dbReference type="NCBIfam" id="TIGR00150">
    <property type="entry name" value="T6A_YjeE"/>
    <property type="match status" value="1"/>
</dbReference>
<proteinExistence type="inferred from homology"/>
<evidence type="ECO:0000256" key="3">
    <source>
        <dbReference type="ARBA" id="ARBA00019010"/>
    </source>
</evidence>
<keyword evidence="6" id="KW-0479">Metal-binding</keyword>
<dbReference type="Pfam" id="PF02367">
    <property type="entry name" value="TsaE"/>
    <property type="match status" value="1"/>
</dbReference>
<dbReference type="InterPro" id="IPR027417">
    <property type="entry name" value="P-loop_NTPase"/>
</dbReference>
<accession>A0A1F8GCM4</accession>
<dbReference type="EMBL" id="MGKI01000004">
    <property type="protein sequence ID" value="OGN23124.1"/>
    <property type="molecule type" value="Genomic_DNA"/>
</dbReference>
<dbReference type="PANTHER" id="PTHR33540">
    <property type="entry name" value="TRNA THREONYLCARBAMOYLADENOSINE BIOSYNTHESIS PROTEIN TSAE"/>
    <property type="match status" value="1"/>
</dbReference>
<evidence type="ECO:0000256" key="1">
    <source>
        <dbReference type="ARBA" id="ARBA00004496"/>
    </source>
</evidence>
<dbReference type="InterPro" id="IPR003442">
    <property type="entry name" value="T6A_TsaE"/>
</dbReference>
<dbReference type="GO" id="GO:0046872">
    <property type="term" value="F:metal ion binding"/>
    <property type="evidence" value="ECO:0007669"/>
    <property type="project" value="UniProtKB-KW"/>
</dbReference>
<gene>
    <name evidence="11" type="ORF">A2918_03745</name>
</gene>
<evidence type="ECO:0000256" key="4">
    <source>
        <dbReference type="ARBA" id="ARBA00022490"/>
    </source>
</evidence>
<evidence type="ECO:0000256" key="7">
    <source>
        <dbReference type="ARBA" id="ARBA00022741"/>
    </source>
</evidence>
<protein>
    <recommendedName>
        <fullName evidence="3">tRNA threonylcarbamoyladenosine biosynthesis protein TsaE</fullName>
    </recommendedName>
    <alternativeName>
        <fullName evidence="10">t(6)A37 threonylcarbamoyladenosine biosynthesis protein TsaE</fullName>
    </alternativeName>
</protein>
<name>A0A1F8GCM4_9BACT</name>
<evidence type="ECO:0000256" key="5">
    <source>
        <dbReference type="ARBA" id="ARBA00022694"/>
    </source>
</evidence>
<evidence type="ECO:0000313" key="12">
    <source>
        <dbReference type="Proteomes" id="UP000178227"/>
    </source>
</evidence>
<evidence type="ECO:0000256" key="9">
    <source>
        <dbReference type="ARBA" id="ARBA00022842"/>
    </source>
</evidence>
<evidence type="ECO:0000256" key="8">
    <source>
        <dbReference type="ARBA" id="ARBA00022840"/>
    </source>
</evidence>
<dbReference type="AlphaFoldDB" id="A0A1F8GCM4"/>
<dbReference type="GO" id="GO:0005524">
    <property type="term" value="F:ATP binding"/>
    <property type="evidence" value="ECO:0007669"/>
    <property type="project" value="UniProtKB-KW"/>
</dbReference>
<evidence type="ECO:0000313" key="11">
    <source>
        <dbReference type="EMBL" id="OGN23124.1"/>
    </source>
</evidence>
<evidence type="ECO:0000256" key="2">
    <source>
        <dbReference type="ARBA" id="ARBA00007599"/>
    </source>
</evidence>
<dbReference type="GO" id="GO:0002949">
    <property type="term" value="P:tRNA threonylcarbamoyladenosine modification"/>
    <property type="evidence" value="ECO:0007669"/>
    <property type="project" value="InterPro"/>
</dbReference>
<keyword evidence="11" id="KW-0808">Transferase</keyword>
<reference evidence="11 12" key="1">
    <citation type="journal article" date="2016" name="Nat. Commun.">
        <title>Thousands of microbial genomes shed light on interconnected biogeochemical processes in an aquifer system.</title>
        <authorList>
            <person name="Anantharaman K."/>
            <person name="Brown C.T."/>
            <person name="Hug L.A."/>
            <person name="Sharon I."/>
            <person name="Castelle C.J."/>
            <person name="Probst A.J."/>
            <person name="Thomas B.C."/>
            <person name="Singh A."/>
            <person name="Wilkins M.J."/>
            <person name="Karaoz U."/>
            <person name="Brodie E.L."/>
            <person name="Williams K.H."/>
            <person name="Hubbard S.S."/>
            <person name="Banfield J.F."/>
        </authorList>
    </citation>
    <scope>NUCLEOTIDE SEQUENCE [LARGE SCALE GENOMIC DNA]</scope>
</reference>
<evidence type="ECO:0000256" key="6">
    <source>
        <dbReference type="ARBA" id="ARBA00022723"/>
    </source>
</evidence>
<keyword evidence="5" id="KW-0819">tRNA processing</keyword>
<keyword evidence="8" id="KW-0067">ATP-binding</keyword>
<dbReference type="SUPFAM" id="SSF52540">
    <property type="entry name" value="P-loop containing nucleoside triphosphate hydrolases"/>
    <property type="match status" value="1"/>
</dbReference>
<dbReference type="PANTHER" id="PTHR33540:SF2">
    <property type="entry name" value="TRNA THREONYLCARBAMOYLADENOSINE BIOSYNTHESIS PROTEIN TSAE"/>
    <property type="match status" value="1"/>
</dbReference>
<sequence length="154" mass="17733">MIYLSKSEKETQKIAGDLALKIMKNPSTRLRASVITLEGKLGAGKTTFVKGFAKALGIKAKIKSPTFVLMKKYPILPITYNLKPKTCLYHLDCYRVRDHRDLITLDLKTIFNESRSIILIEWPERVSKILPKKLIKVHIDHVSESKRKISWERV</sequence>
<keyword evidence="4" id="KW-0963">Cytoplasm</keyword>
<dbReference type="Gene3D" id="3.40.50.300">
    <property type="entry name" value="P-loop containing nucleotide triphosphate hydrolases"/>
    <property type="match status" value="1"/>
</dbReference>
<comment type="similarity">
    <text evidence="2">Belongs to the TsaE family.</text>
</comment>
<dbReference type="GO" id="GO:0016740">
    <property type="term" value="F:transferase activity"/>
    <property type="evidence" value="ECO:0007669"/>
    <property type="project" value="UniProtKB-KW"/>
</dbReference>
<dbReference type="GO" id="GO:0005737">
    <property type="term" value="C:cytoplasm"/>
    <property type="evidence" value="ECO:0007669"/>
    <property type="project" value="UniProtKB-SubCell"/>
</dbReference>
<keyword evidence="9" id="KW-0460">Magnesium</keyword>
<comment type="caution">
    <text evidence="11">The sequence shown here is derived from an EMBL/GenBank/DDBJ whole genome shotgun (WGS) entry which is preliminary data.</text>
</comment>
<evidence type="ECO:0000256" key="10">
    <source>
        <dbReference type="ARBA" id="ARBA00032441"/>
    </source>
</evidence>
<comment type="subcellular location">
    <subcellularLocation>
        <location evidence="1">Cytoplasm</location>
    </subcellularLocation>
</comment>
<dbReference type="STRING" id="1802694.A2918_03745"/>
<keyword evidence="7" id="KW-0547">Nucleotide-binding</keyword>
<dbReference type="Proteomes" id="UP000178227">
    <property type="component" value="Unassembled WGS sequence"/>
</dbReference>
<organism evidence="11 12">
    <name type="scientific">Candidatus Yanofskybacteria bacterium RIFCSPLOWO2_01_FULL_42_49</name>
    <dbReference type="NCBI Taxonomy" id="1802694"/>
    <lineage>
        <taxon>Bacteria</taxon>
        <taxon>Candidatus Yanofskyibacteriota</taxon>
    </lineage>
</organism>